<organism evidence="2 3">
    <name type="scientific">Serinibacter salmoneus</name>
    <dbReference type="NCBI Taxonomy" id="556530"/>
    <lineage>
        <taxon>Bacteria</taxon>
        <taxon>Bacillati</taxon>
        <taxon>Actinomycetota</taxon>
        <taxon>Actinomycetes</taxon>
        <taxon>Micrococcales</taxon>
        <taxon>Beutenbergiaceae</taxon>
        <taxon>Serinibacter</taxon>
    </lineage>
</organism>
<name>A0A2A9D3U0_9MICO</name>
<proteinExistence type="predicted"/>
<dbReference type="InterPro" id="IPR046175">
    <property type="entry name" value="DUF6177"/>
</dbReference>
<dbReference type="EMBL" id="PDJD01000001">
    <property type="protein sequence ID" value="PFG21006.1"/>
    <property type="molecule type" value="Genomic_DNA"/>
</dbReference>
<dbReference type="AlphaFoldDB" id="A0A2A9D3U0"/>
<gene>
    <name evidence="2" type="ORF">ATL40_2625</name>
</gene>
<keyword evidence="3" id="KW-1185">Reference proteome</keyword>
<dbReference type="Proteomes" id="UP000224915">
    <property type="component" value="Unassembled WGS sequence"/>
</dbReference>
<protein>
    <submittedName>
        <fullName evidence="2">Uncharacterized protein</fullName>
    </submittedName>
</protein>
<accession>A0A2A9D3U0</accession>
<evidence type="ECO:0000256" key="1">
    <source>
        <dbReference type="SAM" id="MobiDB-lite"/>
    </source>
</evidence>
<feature type="region of interest" description="Disordered" evidence="1">
    <location>
        <begin position="334"/>
        <end position="361"/>
    </location>
</feature>
<evidence type="ECO:0000313" key="3">
    <source>
        <dbReference type="Proteomes" id="UP000224915"/>
    </source>
</evidence>
<reference evidence="2 3" key="1">
    <citation type="submission" date="2017-10" db="EMBL/GenBank/DDBJ databases">
        <title>Sequencing the genomes of 1000 actinobacteria strains.</title>
        <authorList>
            <person name="Klenk H.-P."/>
        </authorList>
    </citation>
    <scope>NUCLEOTIDE SEQUENCE [LARGE SCALE GENOMIC DNA]</scope>
    <source>
        <strain evidence="2 3">DSM 21801</strain>
    </source>
</reference>
<evidence type="ECO:0000313" key="2">
    <source>
        <dbReference type="EMBL" id="PFG21006.1"/>
    </source>
</evidence>
<sequence length="382" mass="40722">MHIPEFGEEHGGATPRGVPFSEYRTTSWRVTLTAPLQSFIAQSVAHGVRPILLTEVGAHVSAFVVAALRAAGGRWVAVGIAQWDALQCTLLDTVDDVLGSVFDHLEPDEAIESHPDLVDPPLFAQRMPAYLVRVHLEHRAEAGTVLGAVVEDLLRLFGAGRPLLWDVTEPVAQPWSAPALTASIREQMPIARPHLILGEGQSAAQVMGARTATGVAEYAEAWIPIRDEARVALARQGPEVLAADPHVAEVLTALTASHRVVSASVALGRLDERCGSIGRFAGYQPREAMLGSLLGPTAVSDGGLDPQAAAAQPEVTVLGRRRAPSLLRRWLRRQETGPAPEPGAASAVTTGPAHVPPGMDAPDVWGGELDLTLEELRCRTSW</sequence>
<comment type="caution">
    <text evidence="2">The sequence shown here is derived from an EMBL/GenBank/DDBJ whole genome shotgun (WGS) entry which is preliminary data.</text>
</comment>
<dbReference type="Pfam" id="PF19674">
    <property type="entry name" value="DUF6177"/>
    <property type="match status" value="1"/>
</dbReference>